<dbReference type="InterPro" id="IPR013216">
    <property type="entry name" value="Methyltransf_11"/>
</dbReference>
<dbReference type="SUPFAM" id="SSF53335">
    <property type="entry name" value="S-adenosyl-L-methionine-dependent methyltransferases"/>
    <property type="match status" value="1"/>
</dbReference>
<dbReference type="GO" id="GO:0008168">
    <property type="term" value="F:methyltransferase activity"/>
    <property type="evidence" value="ECO:0007669"/>
    <property type="project" value="UniProtKB-KW"/>
</dbReference>
<dbReference type="InterPro" id="IPR029063">
    <property type="entry name" value="SAM-dependent_MTases_sf"/>
</dbReference>
<name>A0ABU9CZF1_9NOCA</name>
<feature type="domain" description="Methyltransferase type 11" evidence="1">
    <location>
        <begin position="38"/>
        <end position="133"/>
    </location>
</feature>
<dbReference type="Proteomes" id="UP001456513">
    <property type="component" value="Unassembled WGS sequence"/>
</dbReference>
<dbReference type="EMBL" id="JBBPCN010000001">
    <property type="protein sequence ID" value="MEK8072569.1"/>
    <property type="molecule type" value="Genomic_DNA"/>
</dbReference>
<evidence type="ECO:0000259" key="1">
    <source>
        <dbReference type="Pfam" id="PF08241"/>
    </source>
</evidence>
<reference evidence="2 3" key="1">
    <citation type="submission" date="2024-03" db="EMBL/GenBank/DDBJ databases">
        <title>Rhodococcus navarretei sp. nov. and Pseudarthrobacter quantumdoti sp. nov., two new species with the ability to biosynthesize Quantum Dots isolated from soil samples at Union Glacier, Antarctica.</title>
        <authorList>
            <person name="Vargas M."/>
        </authorList>
    </citation>
    <scope>NUCLEOTIDE SEQUENCE [LARGE SCALE GENOMIC DNA]</scope>
    <source>
        <strain evidence="2 3">EXRC-4A-4</strain>
    </source>
</reference>
<keyword evidence="3" id="KW-1185">Reference proteome</keyword>
<keyword evidence="2" id="KW-0808">Transferase</keyword>
<proteinExistence type="predicted"/>
<dbReference type="Gene3D" id="3.40.50.150">
    <property type="entry name" value="Vaccinia Virus protein VP39"/>
    <property type="match status" value="1"/>
</dbReference>
<dbReference type="InterPro" id="IPR052356">
    <property type="entry name" value="Thiol_S-MT"/>
</dbReference>
<dbReference type="GO" id="GO:0032259">
    <property type="term" value="P:methylation"/>
    <property type="evidence" value="ECO:0007669"/>
    <property type="project" value="UniProtKB-KW"/>
</dbReference>
<organism evidence="2 3">
    <name type="scientific">Rhodococcus navarretei</name>
    <dbReference type="NCBI Taxonomy" id="3128981"/>
    <lineage>
        <taxon>Bacteria</taxon>
        <taxon>Bacillati</taxon>
        <taxon>Actinomycetota</taxon>
        <taxon>Actinomycetes</taxon>
        <taxon>Mycobacteriales</taxon>
        <taxon>Nocardiaceae</taxon>
        <taxon>Rhodococcus</taxon>
    </lineage>
</organism>
<gene>
    <name evidence="2" type="ORF">AABD04_17125</name>
</gene>
<dbReference type="PANTHER" id="PTHR45036:SF1">
    <property type="entry name" value="METHYLTRANSFERASE LIKE 7A"/>
    <property type="match status" value="1"/>
</dbReference>
<sequence length="208" mass="22266">MALWSDRLLPRLIDVVLDGSYVHRLRTRALSGLSGDVVEIGFGSGTNVPVYPSAVTSVAAVEPSLGARHLAADRIAASSIPIHFVGLDGQSLPLPDNSCDAAVSTFTLCTVPDPARALREIGRVLRPGGKLFFLEHGLSPDPRVAAWQRRLDGIEQRVAGGCHLVRNVPELVTDAGFTMEELDTDRLPGPRLLRPWGHLSLGVAAADR</sequence>
<dbReference type="Pfam" id="PF08241">
    <property type="entry name" value="Methyltransf_11"/>
    <property type="match status" value="1"/>
</dbReference>
<evidence type="ECO:0000313" key="2">
    <source>
        <dbReference type="EMBL" id="MEK8072569.1"/>
    </source>
</evidence>
<evidence type="ECO:0000313" key="3">
    <source>
        <dbReference type="Proteomes" id="UP001456513"/>
    </source>
</evidence>
<dbReference type="PANTHER" id="PTHR45036">
    <property type="entry name" value="METHYLTRANSFERASE LIKE 7B"/>
    <property type="match status" value="1"/>
</dbReference>
<dbReference type="CDD" id="cd02440">
    <property type="entry name" value="AdoMet_MTases"/>
    <property type="match status" value="1"/>
</dbReference>
<keyword evidence="2" id="KW-0489">Methyltransferase</keyword>
<protein>
    <submittedName>
        <fullName evidence="2">Class I SAM-dependent methyltransferase</fullName>
    </submittedName>
</protein>
<accession>A0ABU9CZF1</accession>
<comment type="caution">
    <text evidence="2">The sequence shown here is derived from an EMBL/GenBank/DDBJ whole genome shotgun (WGS) entry which is preliminary data.</text>
</comment>
<dbReference type="RefSeq" id="WP_243608338.1">
    <property type="nucleotide sequence ID" value="NZ_JBBPCN010000001.1"/>
</dbReference>